<dbReference type="RefSeq" id="WP_248941233.1">
    <property type="nucleotide sequence ID" value="NZ_JAKIKS010000065.1"/>
</dbReference>
<evidence type="ECO:0000313" key="4">
    <source>
        <dbReference type="Proteomes" id="UP001203423"/>
    </source>
</evidence>
<name>A0ABT0LDW8_9GAMM</name>
<keyword evidence="2" id="KW-0964">Secreted</keyword>
<evidence type="ECO:0000313" key="3">
    <source>
        <dbReference type="EMBL" id="MCL1125899.1"/>
    </source>
</evidence>
<dbReference type="EMBL" id="JAKIKS010000065">
    <property type="protein sequence ID" value="MCL1125899.1"/>
    <property type="molecule type" value="Genomic_DNA"/>
</dbReference>
<dbReference type="Pfam" id="PF03018">
    <property type="entry name" value="Dirigent"/>
    <property type="match status" value="1"/>
</dbReference>
<comment type="caution">
    <text evidence="3">The sequence shown here is derived from an EMBL/GenBank/DDBJ whole genome shotgun (WGS) entry which is preliminary data.</text>
</comment>
<proteinExistence type="predicted"/>
<protein>
    <submittedName>
        <fullName evidence="3">Dirigent protein</fullName>
    </submittedName>
</protein>
<reference evidence="3 4" key="1">
    <citation type="submission" date="2022-01" db="EMBL/GenBank/DDBJ databases">
        <title>Whole genome-based taxonomy of the Shewanellaceae.</title>
        <authorList>
            <person name="Martin-Rodriguez A.J."/>
        </authorList>
    </citation>
    <scope>NUCLEOTIDE SEQUENCE [LARGE SCALE GENOMIC DNA]</scope>
    <source>
        <strain evidence="3 4">DSM 17177</strain>
    </source>
</reference>
<evidence type="ECO:0000256" key="2">
    <source>
        <dbReference type="ARBA" id="ARBA00022525"/>
    </source>
</evidence>
<dbReference type="InterPro" id="IPR034871">
    <property type="entry name" value="Allene_oxi_cyc_sf"/>
</dbReference>
<accession>A0ABT0LDW8</accession>
<dbReference type="SUPFAM" id="SSF141493">
    <property type="entry name" value="Allene oxide cyclase-like"/>
    <property type="match status" value="1"/>
</dbReference>
<sequence length="150" mass="16478">MTSHKKTLMNLLLITITCITSFAVYAKEYTLITIADAKTAPAVFIDILPTGNSLGDQYVFDQPLLDSNGKKMGTNSGFCVRTRLNHSLQCQWTLSLKNGTIQVQGREYDEGVSYIAIVGGTGDYRYITGDMESKSNGDGTFTQILTYTLP</sequence>
<dbReference type="InterPro" id="IPR044859">
    <property type="entry name" value="Allene_oxi_cyc_Dirigent"/>
</dbReference>
<organism evidence="3 4">
    <name type="scientific">Shewanella surugensis</name>
    <dbReference type="NCBI Taxonomy" id="212020"/>
    <lineage>
        <taxon>Bacteria</taxon>
        <taxon>Pseudomonadati</taxon>
        <taxon>Pseudomonadota</taxon>
        <taxon>Gammaproteobacteria</taxon>
        <taxon>Alteromonadales</taxon>
        <taxon>Shewanellaceae</taxon>
        <taxon>Shewanella</taxon>
    </lineage>
</organism>
<dbReference type="Gene3D" id="2.40.480.10">
    <property type="entry name" value="Allene oxide cyclase-like"/>
    <property type="match status" value="1"/>
</dbReference>
<keyword evidence="4" id="KW-1185">Reference proteome</keyword>
<comment type="subcellular location">
    <subcellularLocation>
        <location evidence="1">Secreted</location>
    </subcellularLocation>
</comment>
<dbReference type="InterPro" id="IPR004265">
    <property type="entry name" value="Dirigent"/>
</dbReference>
<gene>
    <name evidence="3" type="ORF">L2764_15825</name>
</gene>
<evidence type="ECO:0000256" key="1">
    <source>
        <dbReference type="ARBA" id="ARBA00004613"/>
    </source>
</evidence>
<dbReference type="Proteomes" id="UP001203423">
    <property type="component" value="Unassembled WGS sequence"/>
</dbReference>